<feature type="coiled-coil region" evidence="1">
    <location>
        <begin position="185"/>
        <end position="219"/>
    </location>
</feature>
<dbReference type="EMBL" id="DAATGT010000005">
    <property type="protein sequence ID" value="HAE8319355.1"/>
    <property type="molecule type" value="Genomic_DNA"/>
</dbReference>
<evidence type="ECO:0000313" key="3">
    <source>
        <dbReference type="EMBL" id="HAB6612448.1"/>
    </source>
</evidence>
<comment type="caution">
    <text evidence="3">The sequence shown here is derived from an EMBL/GenBank/DDBJ whole genome shotgun (WGS) entry which is preliminary data.</text>
</comment>
<reference evidence="3" key="1">
    <citation type="journal article" date="2018" name="Genome Biol.">
        <title>SKESA: strategic k-mer extension for scrupulous assemblies.</title>
        <authorList>
            <person name="Souvorov A."/>
            <person name="Agarwala R."/>
            <person name="Lipman D.J."/>
        </authorList>
    </citation>
    <scope>NUCLEOTIDE SEQUENCE</scope>
    <source>
        <strain evidence="4">IP 2/88</strain>
        <strain evidence="3">IP 33 K</strain>
    </source>
</reference>
<evidence type="ECO:0000256" key="1">
    <source>
        <dbReference type="SAM" id="Coils"/>
    </source>
</evidence>
<evidence type="ECO:0008006" key="5">
    <source>
        <dbReference type="Google" id="ProtNLM"/>
    </source>
</evidence>
<gene>
    <name evidence="4" type="ORF">GNB42_001946</name>
    <name evidence="3" type="ORF">GNB54_001348</name>
</gene>
<organism evidence="3">
    <name type="scientific">Salmonella enterica subsp. enterica serovar Paratyphi C</name>
    <dbReference type="NCBI Taxonomy" id="57046"/>
    <lineage>
        <taxon>Bacteria</taxon>
        <taxon>Pseudomonadati</taxon>
        <taxon>Pseudomonadota</taxon>
        <taxon>Gammaproteobacteria</taxon>
        <taxon>Enterobacterales</taxon>
        <taxon>Enterobacteriaceae</taxon>
        <taxon>Salmonella</taxon>
    </lineage>
</organism>
<feature type="compositionally biased region" description="Polar residues" evidence="2">
    <location>
        <begin position="298"/>
        <end position="313"/>
    </location>
</feature>
<evidence type="ECO:0000313" key="4">
    <source>
        <dbReference type="EMBL" id="HAE8319355.1"/>
    </source>
</evidence>
<feature type="compositionally biased region" description="Acidic residues" evidence="2">
    <location>
        <begin position="78"/>
        <end position="92"/>
    </location>
</feature>
<reference evidence="3" key="2">
    <citation type="submission" date="2018-07" db="EMBL/GenBank/DDBJ databases">
        <authorList>
            <consortium name="NCBI Pathogen Detection Project"/>
        </authorList>
    </citation>
    <scope>NUCLEOTIDE SEQUENCE</scope>
    <source>
        <strain evidence="4">IP 2/88</strain>
        <strain evidence="3">IP 33 K</strain>
    </source>
</reference>
<protein>
    <recommendedName>
        <fullName evidence="5">Scaffolding protein</fullName>
    </recommendedName>
</protein>
<evidence type="ECO:0000256" key="2">
    <source>
        <dbReference type="SAM" id="MobiDB-lite"/>
    </source>
</evidence>
<feature type="region of interest" description="Disordered" evidence="2">
    <location>
        <begin position="78"/>
        <end position="100"/>
    </location>
</feature>
<sequence>MEYDNNYPTMQNEISTQELSNLFATTGGFFDGEEGFQEAKQAKRDYEDSLDGLEMPKVAREIYDDEGNAIGTVPEDYDAYADDDDDSEDDVLNNDNPLTDAESLDDNAIYSIDGENYEVGQIEKAITAYKDISMFQNQVSQHMANLEEAEQEFNKLQALAYGQIDVTLDYWQQVAESPKTNNDDYRRAMNEIRACEAQKREIEQQYAKSREVMNAKKAEAERLKGKTIRNELVHSHGWNTDDFQAATDYIRSNGINLKGEAVSTSLLLALRKAAAFDAKRLEVQVDSEEKVVKALRSKSPSKPSVAPQNTAGSDQAKRKAKAKAERGELSQSDMFRFLED</sequence>
<feature type="region of interest" description="Disordered" evidence="2">
    <location>
        <begin position="294"/>
        <end position="340"/>
    </location>
</feature>
<keyword evidence="1" id="KW-0175">Coiled coil</keyword>
<accession>A0A6Y5YNG2</accession>
<feature type="coiled-coil region" evidence="1">
    <location>
        <begin position="132"/>
        <end position="159"/>
    </location>
</feature>
<name>A0A6Y5YNG2_SALET</name>
<proteinExistence type="predicted"/>
<dbReference type="EMBL" id="DAAHMM010000004">
    <property type="protein sequence ID" value="HAB6612448.1"/>
    <property type="molecule type" value="Genomic_DNA"/>
</dbReference>
<dbReference type="AlphaFoldDB" id="A0A6Y5YNG2"/>